<evidence type="ECO:0008006" key="4">
    <source>
        <dbReference type="Google" id="ProtNLM"/>
    </source>
</evidence>
<dbReference type="RefSeq" id="WP_143016196.1">
    <property type="nucleotide sequence ID" value="NZ_BKAE01000026.1"/>
</dbReference>
<dbReference type="Proteomes" id="UP000199004">
    <property type="component" value="Unassembled WGS sequence"/>
</dbReference>
<accession>A0A1H0E4G9</accession>
<keyword evidence="1" id="KW-1133">Transmembrane helix</keyword>
<evidence type="ECO:0000313" key="3">
    <source>
        <dbReference type="Proteomes" id="UP000199004"/>
    </source>
</evidence>
<keyword evidence="1" id="KW-0812">Transmembrane</keyword>
<dbReference type="OrthoDB" id="3812135at2"/>
<name>A0A1H0E4G9_9ACTN</name>
<feature type="transmembrane region" description="Helical" evidence="1">
    <location>
        <begin position="362"/>
        <end position="388"/>
    </location>
</feature>
<keyword evidence="3" id="KW-1185">Reference proteome</keyword>
<keyword evidence="1" id="KW-0472">Membrane</keyword>
<feature type="transmembrane region" description="Helical" evidence="1">
    <location>
        <begin position="181"/>
        <end position="206"/>
    </location>
</feature>
<gene>
    <name evidence="2" type="ORF">SAMN05192576_2755</name>
</gene>
<feature type="transmembrane region" description="Helical" evidence="1">
    <location>
        <begin position="72"/>
        <end position="90"/>
    </location>
</feature>
<feature type="transmembrane region" description="Helical" evidence="1">
    <location>
        <begin position="297"/>
        <end position="315"/>
    </location>
</feature>
<organism evidence="2 3">
    <name type="scientific">Nocardioides szechwanensis</name>
    <dbReference type="NCBI Taxonomy" id="1005944"/>
    <lineage>
        <taxon>Bacteria</taxon>
        <taxon>Bacillati</taxon>
        <taxon>Actinomycetota</taxon>
        <taxon>Actinomycetes</taxon>
        <taxon>Propionibacteriales</taxon>
        <taxon>Nocardioidaceae</taxon>
        <taxon>Nocardioides</taxon>
    </lineage>
</organism>
<sequence>MPIAVSSTRALADVGHLVRFRAGSLRRRRLSAGAMVGFVVVSLAVAVLPGLFPDAGADDGWALDLLLLLPTMLTGFLALAIVSATASGGGRELIARDPGSIHPISPTTDHLGALLLVPLNIAWLLQAWTLVGVTSYALGTDAALPQAQLIVVLWLLATTAVAQVVAWTIEVVRRVRHGIAWVRGIGVALLGVAVALHLTANLVPVFDRLPTRWFVVGMVSDSAPRTALTAVVLLVAFLAATALGAVPAHLAAHRPPRDEQDVETGHYAARGRPRSELTALVRTDRASVWRAVPMRRGVAVLALAPGLVALAGGLPWEQLTILPGLVGSGGALLWGVNAWCLDGRGGLWRESLPVPPGVVFDARAYVLAEFLLVASLVTVALGAVRAGVPSVAELTALLCTVVVVTVQVVAAGLRWSEQRPFAVDLRSARATPAPPVVMVGYSARLALSTTLTGLTFSVLARVPEWQVSVLVAVPFLAWSTARLLRTRRLWVDPVARARVVTAVAV</sequence>
<feature type="transmembrane region" description="Helical" evidence="1">
    <location>
        <begin position="394"/>
        <end position="415"/>
    </location>
</feature>
<feature type="transmembrane region" description="Helical" evidence="1">
    <location>
        <begin position="30"/>
        <end position="52"/>
    </location>
</feature>
<dbReference type="EMBL" id="FNIC01000004">
    <property type="protein sequence ID" value="SDN77249.1"/>
    <property type="molecule type" value="Genomic_DNA"/>
</dbReference>
<feature type="transmembrane region" description="Helical" evidence="1">
    <location>
        <begin position="321"/>
        <end position="341"/>
    </location>
</feature>
<dbReference type="STRING" id="1005944.SAMN05192576_2755"/>
<dbReference type="AlphaFoldDB" id="A0A1H0E4G9"/>
<protein>
    <recommendedName>
        <fullName evidence="4">ABC-2 type transport system permease protein</fullName>
    </recommendedName>
</protein>
<reference evidence="2 3" key="1">
    <citation type="submission" date="2016-10" db="EMBL/GenBank/DDBJ databases">
        <authorList>
            <person name="de Groot N.N."/>
        </authorList>
    </citation>
    <scope>NUCLEOTIDE SEQUENCE [LARGE SCALE GENOMIC DNA]</scope>
    <source>
        <strain evidence="2 3">CGMCC 1.11147</strain>
    </source>
</reference>
<feature type="transmembrane region" description="Helical" evidence="1">
    <location>
        <begin position="149"/>
        <end position="169"/>
    </location>
</feature>
<feature type="transmembrane region" description="Helical" evidence="1">
    <location>
        <begin position="111"/>
        <end position="137"/>
    </location>
</feature>
<feature type="transmembrane region" description="Helical" evidence="1">
    <location>
        <begin position="226"/>
        <end position="248"/>
    </location>
</feature>
<evidence type="ECO:0000256" key="1">
    <source>
        <dbReference type="SAM" id="Phobius"/>
    </source>
</evidence>
<proteinExistence type="predicted"/>
<evidence type="ECO:0000313" key="2">
    <source>
        <dbReference type="EMBL" id="SDN77249.1"/>
    </source>
</evidence>